<feature type="compositionally biased region" description="Basic and acidic residues" evidence="1">
    <location>
        <begin position="112"/>
        <end position="128"/>
    </location>
</feature>
<evidence type="ECO:0000313" key="2">
    <source>
        <dbReference type="EMBL" id="KKS96368.1"/>
    </source>
</evidence>
<gene>
    <name evidence="2" type="ORF">UV73_C0011G0040</name>
</gene>
<dbReference type="AlphaFoldDB" id="A0A0G1GBR0"/>
<proteinExistence type="predicted"/>
<accession>A0A0G1GBR0</accession>
<comment type="caution">
    <text evidence="2">The sequence shown here is derived from an EMBL/GenBank/DDBJ whole genome shotgun (WGS) entry which is preliminary data.</text>
</comment>
<dbReference type="EMBL" id="LCFP01000011">
    <property type="protein sequence ID" value="KKS96368.1"/>
    <property type="molecule type" value="Genomic_DNA"/>
</dbReference>
<name>A0A0G1GBR0_9BACT</name>
<reference evidence="2 3" key="1">
    <citation type="journal article" date="2015" name="Nature">
        <title>rRNA introns, odd ribosomes, and small enigmatic genomes across a large radiation of phyla.</title>
        <authorList>
            <person name="Brown C.T."/>
            <person name="Hug L.A."/>
            <person name="Thomas B.C."/>
            <person name="Sharon I."/>
            <person name="Castelle C.J."/>
            <person name="Singh A."/>
            <person name="Wilkins M.J."/>
            <person name="Williams K.H."/>
            <person name="Banfield J.F."/>
        </authorList>
    </citation>
    <scope>NUCLEOTIDE SEQUENCE [LARGE SCALE GENOMIC DNA]</scope>
</reference>
<feature type="region of interest" description="Disordered" evidence="1">
    <location>
        <begin position="107"/>
        <end position="128"/>
    </location>
</feature>
<evidence type="ECO:0000256" key="1">
    <source>
        <dbReference type="SAM" id="MobiDB-lite"/>
    </source>
</evidence>
<sequence>MGKIFKVSSDGGLPLIPESEYPATYEGYVEAPGLPHGNALRLKFRISSGEHEGTVVTCLASDKFTPKSKLFSIVTTILGKEPEEEGVDSDKLVGMPCVVAVKTKKNSQGDFSRVEEVKPENKEMGGDR</sequence>
<evidence type="ECO:0000313" key="3">
    <source>
        <dbReference type="Proteomes" id="UP000034894"/>
    </source>
</evidence>
<organism evidence="2 3">
    <name type="scientific">Candidatus Gottesmanbacteria bacterium GW2011_GWA2_43_14</name>
    <dbReference type="NCBI Taxonomy" id="1618443"/>
    <lineage>
        <taxon>Bacteria</taxon>
        <taxon>Candidatus Gottesmaniibacteriota</taxon>
    </lineage>
</organism>
<dbReference type="Proteomes" id="UP000034894">
    <property type="component" value="Unassembled WGS sequence"/>
</dbReference>
<protein>
    <submittedName>
        <fullName evidence="2">Uncharacterized protein</fullName>
    </submittedName>
</protein>